<evidence type="ECO:0008006" key="3">
    <source>
        <dbReference type="Google" id="ProtNLM"/>
    </source>
</evidence>
<evidence type="ECO:0000313" key="1">
    <source>
        <dbReference type="EMBL" id="WOK98222.1"/>
    </source>
</evidence>
<dbReference type="Proteomes" id="UP001327560">
    <property type="component" value="Chromosome 2"/>
</dbReference>
<protein>
    <recommendedName>
        <fullName evidence="3">Cystatin domain-containing protein</fullName>
    </recommendedName>
</protein>
<reference evidence="1 2" key="1">
    <citation type="submission" date="2023-10" db="EMBL/GenBank/DDBJ databases">
        <title>Chromosome-scale genome assembly provides insights into flower coloration mechanisms of Canna indica.</title>
        <authorList>
            <person name="Li C."/>
        </authorList>
    </citation>
    <scope>NUCLEOTIDE SEQUENCE [LARGE SCALE GENOMIC DNA]</scope>
    <source>
        <tissue evidence="1">Flower</tissue>
    </source>
</reference>
<dbReference type="Gene3D" id="3.10.450.10">
    <property type="match status" value="1"/>
</dbReference>
<organism evidence="1 2">
    <name type="scientific">Canna indica</name>
    <name type="common">Indian-shot</name>
    <dbReference type="NCBI Taxonomy" id="4628"/>
    <lineage>
        <taxon>Eukaryota</taxon>
        <taxon>Viridiplantae</taxon>
        <taxon>Streptophyta</taxon>
        <taxon>Embryophyta</taxon>
        <taxon>Tracheophyta</taxon>
        <taxon>Spermatophyta</taxon>
        <taxon>Magnoliopsida</taxon>
        <taxon>Liliopsida</taxon>
        <taxon>Zingiberales</taxon>
        <taxon>Cannaceae</taxon>
        <taxon>Canna</taxon>
    </lineage>
</organism>
<gene>
    <name evidence="1" type="ORF">Cni_G06932</name>
</gene>
<name>A0AAQ3K0A0_9LILI</name>
<accession>A0AAQ3K0A0</accession>
<dbReference type="AlphaFoldDB" id="A0AAQ3K0A0"/>
<sequence length="191" mass="22214">MSCCMSSVMIGFVNKRQYDHFESGGFAKRFVGCVPRIAGEKEFFIELGLKKISKGESSKKFREIDGKKEEEEDDVDDENDHLKKTYEMVNKDFIREIEAGLNDYIPEGNDSDFESEDDMNARRKYRKEFLSSDNDTDLQYVKVIQANACGSLYYVTFEAEDTISRKVKVYQSKVYCCPRSDDTTIYLFMEK</sequence>
<evidence type="ECO:0000313" key="2">
    <source>
        <dbReference type="Proteomes" id="UP001327560"/>
    </source>
</evidence>
<keyword evidence="2" id="KW-1185">Reference proteome</keyword>
<dbReference type="EMBL" id="CP136891">
    <property type="protein sequence ID" value="WOK98222.1"/>
    <property type="molecule type" value="Genomic_DNA"/>
</dbReference>
<proteinExistence type="predicted"/>